<dbReference type="InterPro" id="IPR006103">
    <property type="entry name" value="Glyco_hydro_2_cat"/>
</dbReference>
<dbReference type="PROSITE" id="PS00719">
    <property type="entry name" value="GLYCOSYL_HYDROL_F2_1"/>
    <property type="match status" value="1"/>
</dbReference>
<evidence type="ECO:0000256" key="11">
    <source>
        <dbReference type="SAM" id="SignalP"/>
    </source>
</evidence>
<dbReference type="RefSeq" id="WP_115483851.1">
    <property type="nucleotide sequence ID" value="NZ_JABFHY010000003.1"/>
</dbReference>
<dbReference type="Gene3D" id="3.20.20.80">
    <property type="entry name" value="Glycosidases"/>
    <property type="match status" value="1"/>
</dbReference>
<proteinExistence type="inferred from homology"/>
<evidence type="ECO:0000313" key="14">
    <source>
        <dbReference type="Proteomes" id="UP000283329"/>
    </source>
</evidence>
<evidence type="ECO:0000256" key="8">
    <source>
        <dbReference type="ARBA" id="ARBA00023295"/>
    </source>
</evidence>
<dbReference type="Gene3D" id="2.70.98.10">
    <property type="match status" value="1"/>
</dbReference>
<evidence type="ECO:0000256" key="2">
    <source>
        <dbReference type="ARBA" id="ARBA00001913"/>
    </source>
</evidence>
<dbReference type="InterPro" id="IPR023230">
    <property type="entry name" value="Glyco_hydro_2_CS"/>
</dbReference>
<dbReference type="EC" id="3.2.1.23" evidence="5 10"/>
<dbReference type="InterPro" id="IPR032312">
    <property type="entry name" value="LacZ_4"/>
</dbReference>
<dbReference type="InterPro" id="IPR017853">
    <property type="entry name" value="GH"/>
</dbReference>
<dbReference type="InterPro" id="IPR011013">
    <property type="entry name" value="Gal_mutarotase_sf_dom"/>
</dbReference>
<dbReference type="GO" id="GO:0004565">
    <property type="term" value="F:beta-galactosidase activity"/>
    <property type="evidence" value="ECO:0007669"/>
    <property type="project" value="UniProtKB-EC"/>
</dbReference>
<keyword evidence="7" id="KW-0106">Calcium</keyword>
<evidence type="ECO:0000256" key="4">
    <source>
        <dbReference type="ARBA" id="ARBA00011245"/>
    </source>
</evidence>
<dbReference type="Pfam" id="PF02837">
    <property type="entry name" value="Glyco_hydro_2_N"/>
    <property type="match status" value="1"/>
</dbReference>
<accession>A0A3E5IBD1</accession>
<comment type="cofactor">
    <cofactor evidence="2">
        <name>Ca(2+)</name>
        <dbReference type="ChEBI" id="CHEBI:29108"/>
    </cofactor>
</comment>
<evidence type="ECO:0000256" key="9">
    <source>
        <dbReference type="ARBA" id="ARBA00032230"/>
    </source>
</evidence>
<dbReference type="Proteomes" id="UP000283329">
    <property type="component" value="Unassembled WGS sequence"/>
</dbReference>
<dbReference type="GO" id="GO:0009341">
    <property type="term" value="C:beta-galactosidase complex"/>
    <property type="evidence" value="ECO:0007669"/>
    <property type="project" value="InterPro"/>
</dbReference>
<dbReference type="Gene3D" id="2.60.120.260">
    <property type="entry name" value="Galactose-binding domain-like"/>
    <property type="match status" value="1"/>
</dbReference>
<dbReference type="InterPro" id="IPR004199">
    <property type="entry name" value="B-gal_small/dom_5"/>
</dbReference>
<dbReference type="SUPFAM" id="SSF74650">
    <property type="entry name" value="Galactose mutarotase-like"/>
    <property type="match status" value="1"/>
</dbReference>
<dbReference type="SMART" id="SM01038">
    <property type="entry name" value="Bgal_small_N"/>
    <property type="match status" value="1"/>
</dbReference>
<feature type="domain" description="Beta galactosidase small chain/" evidence="12">
    <location>
        <begin position="795"/>
        <end position="1073"/>
    </location>
</feature>
<dbReference type="InterPro" id="IPR023232">
    <property type="entry name" value="Glyco_hydro_2_AS"/>
</dbReference>
<dbReference type="PANTHER" id="PTHR46323:SF2">
    <property type="entry name" value="BETA-GALACTOSIDASE"/>
    <property type="match status" value="1"/>
</dbReference>
<dbReference type="SUPFAM" id="SSF51445">
    <property type="entry name" value="(Trans)glycosidases"/>
    <property type="match status" value="1"/>
</dbReference>
<feature type="chain" id="PRO_5030076303" description="Beta-galactosidase" evidence="11">
    <location>
        <begin position="22"/>
        <end position="1082"/>
    </location>
</feature>
<evidence type="ECO:0000313" key="13">
    <source>
        <dbReference type="EMBL" id="RHH48600.1"/>
    </source>
</evidence>
<evidence type="ECO:0000256" key="3">
    <source>
        <dbReference type="ARBA" id="ARBA00007401"/>
    </source>
</evidence>
<evidence type="ECO:0000256" key="5">
    <source>
        <dbReference type="ARBA" id="ARBA00012756"/>
    </source>
</evidence>
<comment type="catalytic activity">
    <reaction evidence="1 10">
        <text>Hydrolysis of terminal non-reducing beta-D-galactose residues in beta-D-galactosides.</text>
        <dbReference type="EC" id="3.2.1.23"/>
    </reaction>
</comment>
<dbReference type="InterPro" id="IPR013783">
    <property type="entry name" value="Ig-like_fold"/>
</dbReference>
<dbReference type="Pfam" id="PF00703">
    <property type="entry name" value="Glyco_hydro_2"/>
    <property type="match status" value="1"/>
</dbReference>
<dbReference type="InterPro" id="IPR006104">
    <property type="entry name" value="Glyco_hydro_2_N"/>
</dbReference>
<protein>
    <recommendedName>
        <fullName evidence="5 10">Beta-galactosidase</fullName>
        <ecNumber evidence="5 10">3.2.1.23</ecNumber>
    </recommendedName>
    <alternativeName>
        <fullName evidence="9 10">Lactase</fullName>
    </alternativeName>
</protein>
<comment type="caution">
    <text evidence="13">The sequence shown here is derived from an EMBL/GenBank/DDBJ whole genome shotgun (WGS) entry which is preliminary data.</text>
</comment>
<dbReference type="InterPro" id="IPR006101">
    <property type="entry name" value="Glyco_hydro_2"/>
</dbReference>
<name>A0A3E5IBD1_BACOV</name>
<dbReference type="AlphaFoldDB" id="A0A3E5IBD1"/>
<dbReference type="Pfam" id="PF16353">
    <property type="entry name" value="LacZ_4"/>
    <property type="match status" value="1"/>
</dbReference>
<dbReference type="GO" id="GO:0030246">
    <property type="term" value="F:carbohydrate binding"/>
    <property type="evidence" value="ECO:0007669"/>
    <property type="project" value="InterPro"/>
</dbReference>
<dbReference type="GO" id="GO:0005990">
    <property type="term" value="P:lactose catabolic process"/>
    <property type="evidence" value="ECO:0007669"/>
    <property type="project" value="TreeGrafter"/>
</dbReference>
<evidence type="ECO:0000259" key="12">
    <source>
        <dbReference type="SMART" id="SM01038"/>
    </source>
</evidence>
<evidence type="ECO:0000256" key="6">
    <source>
        <dbReference type="ARBA" id="ARBA00022801"/>
    </source>
</evidence>
<dbReference type="InterPro" id="IPR014718">
    <property type="entry name" value="GH-type_carb-bd"/>
</dbReference>
<dbReference type="PROSITE" id="PS00608">
    <property type="entry name" value="GLYCOSYL_HYDROL_F2_2"/>
    <property type="match status" value="1"/>
</dbReference>
<dbReference type="PANTHER" id="PTHR46323">
    <property type="entry name" value="BETA-GALACTOSIDASE"/>
    <property type="match status" value="1"/>
</dbReference>
<comment type="similarity">
    <text evidence="3 10">Belongs to the glycosyl hydrolase 2 family.</text>
</comment>
<evidence type="ECO:0000256" key="10">
    <source>
        <dbReference type="RuleBase" id="RU361154"/>
    </source>
</evidence>
<keyword evidence="8 10" id="KW-0326">Glycosidase</keyword>
<dbReference type="SUPFAM" id="SSF49303">
    <property type="entry name" value="beta-Galactosidase/glucuronidase domain"/>
    <property type="match status" value="2"/>
</dbReference>
<gene>
    <name evidence="13" type="ORF">DW206_08200</name>
</gene>
<dbReference type="InterPro" id="IPR050347">
    <property type="entry name" value="Bact_Beta-galactosidase"/>
</dbReference>
<feature type="signal peptide" evidence="11">
    <location>
        <begin position="1"/>
        <end position="21"/>
    </location>
</feature>
<dbReference type="EMBL" id="QRJR01000005">
    <property type="protein sequence ID" value="RHH48600.1"/>
    <property type="molecule type" value="Genomic_DNA"/>
</dbReference>
<dbReference type="InterPro" id="IPR008979">
    <property type="entry name" value="Galactose-bd-like_sf"/>
</dbReference>
<dbReference type="Pfam" id="PF02929">
    <property type="entry name" value="Bgal_small_N"/>
    <property type="match status" value="1"/>
</dbReference>
<dbReference type="SUPFAM" id="SSF49785">
    <property type="entry name" value="Galactose-binding domain-like"/>
    <property type="match status" value="1"/>
</dbReference>
<dbReference type="Gene3D" id="2.60.40.10">
    <property type="entry name" value="Immunoglobulins"/>
    <property type="match status" value="2"/>
</dbReference>
<evidence type="ECO:0000256" key="7">
    <source>
        <dbReference type="ARBA" id="ARBA00022837"/>
    </source>
</evidence>
<keyword evidence="11" id="KW-0732">Signal</keyword>
<keyword evidence="6 10" id="KW-0378">Hydrolase</keyword>
<organism evidence="13 14">
    <name type="scientific">Bacteroides ovatus</name>
    <dbReference type="NCBI Taxonomy" id="28116"/>
    <lineage>
        <taxon>Bacteria</taxon>
        <taxon>Pseudomonadati</taxon>
        <taxon>Bacteroidota</taxon>
        <taxon>Bacteroidia</taxon>
        <taxon>Bacteroidales</taxon>
        <taxon>Bacteroidaceae</taxon>
        <taxon>Bacteroides</taxon>
    </lineage>
</organism>
<reference evidence="13 14" key="1">
    <citation type="submission" date="2018-08" db="EMBL/GenBank/DDBJ databases">
        <title>A genome reference for cultivated species of the human gut microbiota.</title>
        <authorList>
            <person name="Zou Y."/>
            <person name="Xue W."/>
            <person name="Luo G."/>
        </authorList>
    </citation>
    <scope>NUCLEOTIDE SEQUENCE [LARGE SCALE GENOMIC DNA]</scope>
    <source>
        <strain evidence="13 14">AM17-48</strain>
    </source>
</reference>
<dbReference type="Pfam" id="PF02836">
    <property type="entry name" value="Glyco_hydro_2_C"/>
    <property type="match status" value="1"/>
</dbReference>
<evidence type="ECO:0000256" key="1">
    <source>
        <dbReference type="ARBA" id="ARBA00001412"/>
    </source>
</evidence>
<dbReference type="PRINTS" id="PR00132">
    <property type="entry name" value="GLHYDRLASE2"/>
</dbReference>
<dbReference type="InterPro" id="IPR006102">
    <property type="entry name" value="Ig-like_GH2"/>
</dbReference>
<sequence>MKMKKQLIIIFLLCLSVKGISQIPFDGSDSYATPPIGFGQSEFENPLINSINREPYSATSISFPTETEALQVKRSSSSRYQSLNGTWKFKFITDWDNLPSDFMKAETNDDSWDNIPVPSTWEMKGYGDQVYCGQGYEFRPVNPPFVPRKDNHIALYRKTFEVPASWEGQNVLIHFAGVRGAFYLYVNGKKVGYNEDGGTLPAVFDMTPFLKKGKNQLAVQVLRWSDGSYLEDQDHWRFHGITRDVYIESRPDVFIQDFAVITDLDKDYKDAKLRIRPVISSKKTVDVSDWMLEARLYTKEGTPVLGVNMSMPVKTITTEKYQQNFSLAKYLEANVKAPLLWSSETPNLYIIVLTLKDHKGNVVEARSSRIGFRKVEFKNNHELCVNGKREYIYGVNRHDHDAWEGKTVPYERMVQDVTLMKRFGFNSVRTSHYPAGPAFYDLCDEYGIYVMDEANVETCGADAELSNNEWWLFAQMERVAGMVKRDKNHPSIIFWSLGNESGVGANNAARASWVKDYDPTRLVHFEAYMHNGGSRQYGYGIDFMKTNRPAVNPPEPPAVDVVSTMYPSVEGIIKLATQEGETRPVLMCEYAHAKGNALGNHQEYWNAVKKYPRLIGGYIWDWVDQSVIRKDSVTGKEYFSSLNGTNGLVFADRKIKPAINECKKIYQHIRFDYSNGELTIRNEYNYLPLSAFRFSWKLMAGGELIKKGELTDIEAFPGTSARVKIDTEYSDSGQKGELILEINAYLKKDVIWAPKGFEIAWEQFILQEGKVNPPVEENTGNGGKLTVQKKANEIGIYNDRINIVFNKKTGLIQSWIVGGKEFLEKGPQINLWRAPTHNDGGYRPKTENEISRQWVEAGLDSLQHKLKSFKLVEEKNGTVSVATRFVAQKTGNKSYVEYTTKYIIDPSGKVQIDTDLKPFGNIISFPRIGYTMTVKSGNDTFSWYGYGPYDTYNDRHSGARLGRFSGTVDEQFTHHAYPQENGNKYHCSWVSLTDNEGIGLVAEGMPFIESSAMHYSLENLSEAIDESQLKRTDNVTWNLDYKTYPIGNRSCGPPPLEQYMLFAEPVSFSFSIYPVLKKKVFQ</sequence>
<comment type="subunit">
    <text evidence="4">Monomer.</text>
</comment>
<dbReference type="InterPro" id="IPR036156">
    <property type="entry name" value="Beta-gal/glucu_dom_sf"/>
</dbReference>